<dbReference type="AlphaFoldDB" id="A0A3B3S736"/>
<accession>A0A3B3S736</accession>
<reference evidence="5" key="1">
    <citation type="submission" date="2025-08" db="UniProtKB">
        <authorList>
            <consortium name="Ensembl"/>
        </authorList>
    </citation>
    <scope>IDENTIFICATION</scope>
</reference>
<dbReference type="InterPro" id="IPR029021">
    <property type="entry name" value="Prot-tyrosine_phosphatase-like"/>
</dbReference>
<evidence type="ECO:0000313" key="6">
    <source>
        <dbReference type="Proteomes" id="UP000261540"/>
    </source>
</evidence>
<dbReference type="Proteomes" id="UP000261540">
    <property type="component" value="Unplaced"/>
</dbReference>
<feature type="domain" description="Tyrosine-protein phosphatase" evidence="4">
    <location>
        <begin position="19"/>
        <end position="123"/>
    </location>
</feature>
<dbReference type="PRINTS" id="PR00700">
    <property type="entry name" value="PRTYPHPHTASE"/>
</dbReference>
<keyword evidence="6" id="KW-1185">Reference proteome</keyword>
<evidence type="ECO:0000256" key="1">
    <source>
        <dbReference type="ARBA" id="ARBA00013064"/>
    </source>
</evidence>
<dbReference type="GeneTree" id="ENSGT00940000164289"/>
<organism evidence="5 6">
    <name type="scientific">Paramormyrops kingsleyae</name>
    <dbReference type="NCBI Taxonomy" id="1676925"/>
    <lineage>
        <taxon>Eukaryota</taxon>
        <taxon>Metazoa</taxon>
        <taxon>Chordata</taxon>
        <taxon>Craniata</taxon>
        <taxon>Vertebrata</taxon>
        <taxon>Euteleostomi</taxon>
        <taxon>Actinopterygii</taxon>
        <taxon>Neopterygii</taxon>
        <taxon>Teleostei</taxon>
        <taxon>Osteoglossocephala</taxon>
        <taxon>Osteoglossomorpha</taxon>
        <taxon>Osteoglossiformes</taxon>
        <taxon>Mormyridae</taxon>
        <taxon>Paramormyrops</taxon>
    </lineage>
</organism>
<dbReference type="InterPro" id="IPR047170">
    <property type="entry name" value="PTN12/18/22"/>
</dbReference>
<evidence type="ECO:0000313" key="5">
    <source>
        <dbReference type="Ensembl" id="ENSPKIP00000025990.1"/>
    </source>
</evidence>
<name>A0A3B3S736_9TELE</name>
<dbReference type="PANTHER" id="PTHR45983">
    <property type="entry name" value="TYROSINE PHOSPHATSE N18, PUTATIVE-RELATED"/>
    <property type="match status" value="1"/>
</dbReference>
<dbReference type="EC" id="3.1.3.48" evidence="1"/>
<evidence type="ECO:0000256" key="3">
    <source>
        <dbReference type="ARBA" id="ARBA00022912"/>
    </source>
</evidence>
<dbReference type="GO" id="GO:0005634">
    <property type="term" value="C:nucleus"/>
    <property type="evidence" value="ECO:0007669"/>
    <property type="project" value="TreeGrafter"/>
</dbReference>
<dbReference type="SUPFAM" id="SSF52799">
    <property type="entry name" value="(Phosphotyrosine protein) phosphatases II"/>
    <property type="match status" value="1"/>
</dbReference>
<proteinExistence type="predicted"/>
<keyword evidence="3" id="KW-0904">Protein phosphatase</keyword>
<sequence>RLLRKLLFCLKVKAQDAKIKKKSKALIRLRRLSTKYRTEKIYPTSVGEREENVKKNRYKDILPFDHSRVKLLLQTSNQDTDYINANFIKGVDEAEAYIATQGPLANTVVDFWRMIWEYNVSVG</sequence>
<evidence type="ECO:0000259" key="4">
    <source>
        <dbReference type="PROSITE" id="PS50055"/>
    </source>
</evidence>
<dbReference type="PANTHER" id="PTHR45983:SF3">
    <property type="entry name" value="TYROSINE-PROTEIN PHOSPHATASE NON-RECEPTOR TYPE 12"/>
    <property type="match status" value="1"/>
</dbReference>
<dbReference type="PROSITE" id="PS50055">
    <property type="entry name" value="TYR_PHOSPHATASE_PTP"/>
    <property type="match status" value="1"/>
</dbReference>
<dbReference type="Gene3D" id="3.90.190.10">
    <property type="entry name" value="Protein tyrosine phosphatase superfamily"/>
    <property type="match status" value="1"/>
</dbReference>
<keyword evidence="2" id="KW-0378">Hydrolase</keyword>
<reference evidence="5" key="2">
    <citation type="submission" date="2025-09" db="UniProtKB">
        <authorList>
            <consortium name="Ensembl"/>
        </authorList>
    </citation>
    <scope>IDENTIFICATION</scope>
</reference>
<dbReference type="InterPro" id="IPR000242">
    <property type="entry name" value="PTP_cat"/>
</dbReference>
<dbReference type="GO" id="GO:0004726">
    <property type="term" value="F:non-membrane spanning protein tyrosine phosphatase activity"/>
    <property type="evidence" value="ECO:0007669"/>
    <property type="project" value="InterPro"/>
</dbReference>
<protein>
    <recommendedName>
        <fullName evidence="1">protein-tyrosine-phosphatase</fullName>
        <ecNumber evidence="1">3.1.3.48</ecNumber>
    </recommendedName>
</protein>
<dbReference type="Pfam" id="PF00102">
    <property type="entry name" value="Y_phosphatase"/>
    <property type="match status" value="1"/>
</dbReference>
<dbReference type="GO" id="GO:0005737">
    <property type="term" value="C:cytoplasm"/>
    <property type="evidence" value="ECO:0007669"/>
    <property type="project" value="TreeGrafter"/>
</dbReference>
<dbReference type="Ensembl" id="ENSPKIT00000006738.1">
    <property type="protein sequence ID" value="ENSPKIP00000025990.1"/>
    <property type="gene ID" value="ENSPKIG00000008631.1"/>
</dbReference>
<evidence type="ECO:0000256" key="2">
    <source>
        <dbReference type="ARBA" id="ARBA00022801"/>
    </source>
</evidence>